<reference evidence="7" key="1">
    <citation type="submission" date="2023-03" db="EMBL/GenBank/DDBJ databases">
        <title>Massive genome expansion in bonnet fungi (Mycena s.s.) driven by repeated elements and novel gene families across ecological guilds.</title>
        <authorList>
            <consortium name="Lawrence Berkeley National Laboratory"/>
            <person name="Harder C.B."/>
            <person name="Miyauchi S."/>
            <person name="Viragh M."/>
            <person name="Kuo A."/>
            <person name="Thoen E."/>
            <person name="Andreopoulos B."/>
            <person name="Lu D."/>
            <person name="Skrede I."/>
            <person name="Drula E."/>
            <person name="Henrissat B."/>
            <person name="Morin E."/>
            <person name="Kohler A."/>
            <person name="Barry K."/>
            <person name="LaButti K."/>
            <person name="Morin E."/>
            <person name="Salamov A."/>
            <person name="Lipzen A."/>
            <person name="Mereny Z."/>
            <person name="Hegedus B."/>
            <person name="Baldrian P."/>
            <person name="Stursova M."/>
            <person name="Weitz H."/>
            <person name="Taylor A."/>
            <person name="Grigoriev I.V."/>
            <person name="Nagy L.G."/>
            <person name="Martin F."/>
            <person name="Kauserud H."/>
        </authorList>
    </citation>
    <scope>NUCLEOTIDE SEQUENCE</scope>
    <source>
        <strain evidence="7">9284</strain>
    </source>
</reference>
<dbReference type="InterPro" id="IPR016292">
    <property type="entry name" value="Epoxide_hydrolase"/>
</dbReference>
<dbReference type="InterPro" id="IPR000639">
    <property type="entry name" value="Epox_hydrolase-like"/>
</dbReference>
<keyword evidence="3 7" id="KW-0378">Hydrolase</keyword>
<dbReference type="Gene3D" id="3.40.50.1820">
    <property type="entry name" value="alpha/beta hydrolase"/>
    <property type="match status" value="1"/>
</dbReference>
<dbReference type="PANTHER" id="PTHR21661">
    <property type="entry name" value="EPOXIDE HYDROLASE 1-RELATED"/>
    <property type="match status" value="1"/>
</dbReference>
<feature type="signal peptide" evidence="5">
    <location>
        <begin position="1"/>
        <end position="16"/>
    </location>
</feature>
<feature type="chain" id="PRO_5041909853" evidence="5">
    <location>
        <begin position="17"/>
        <end position="409"/>
    </location>
</feature>
<comment type="similarity">
    <text evidence="1">Belongs to the peptidase S33 family.</text>
</comment>
<evidence type="ECO:0000313" key="8">
    <source>
        <dbReference type="Proteomes" id="UP001221142"/>
    </source>
</evidence>
<feature type="domain" description="Epoxide hydrolase N-terminal" evidence="6">
    <location>
        <begin position="25"/>
        <end position="130"/>
    </location>
</feature>
<dbReference type="PANTHER" id="PTHR21661:SF35">
    <property type="entry name" value="EPOXIDE HYDROLASE"/>
    <property type="match status" value="1"/>
</dbReference>
<gene>
    <name evidence="7" type="ORF">FB45DRAFT_821281</name>
</gene>
<dbReference type="Pfam" id="PF06441">
    <property type="entry name" value="EHN"/>
    <property type="match status" value="1"/>
</dbReference>
<dbReference type="Proteomes" id="UP001221142">
    <property type="component" value="Unassembled WGS sequence"/>
</dbReference>
<evidence type="ECO:0000313" key="7">
    <source>
        <dbReference type="EMBL" id="KAJ7646786.1"/>
    </source>
</evidence>
<dbReference type="InterPro" id="IPR029058">
    <property type="entry name" value="AB_hydrolase_fold"/>
</dbReference>
<dbReference type="GO" id="GO:0004301">
    <property type="term" value="F:epoxide hydrolase activity"/>
    <property type="evidence" value="ECO:0007669"/>
    <property type="project" value="TreeGrafter"/>
</dbReference>
<evidence type="ECO:0000256" key="5">
    <source>
        <dbReference type="SAM" id="SignalP"/>
    </source>
</evidence>
<dbReference type="PIRSF" id="PIRSF001112">
    <property type="entry name" value="Epoxide_hydrolase"/>
    <property type="match status" value="1"/>
</dbReference>
<keyword evidence="5" id="KW-0732">Signal</keyword>
<dbReference type="GO" id="GO:0097176">
    <property type="term" value="P:epoxide metabolic process"/>
    <property type="evidence" value="ECO:0007669"/>
    <property type="project" value="TreeGrafter"/>
</dbReference>
<proteinExistence type="inferred from homology"/>
<keyword evidence="8" id="KW-1185">Reference proteome</keyword>
<comment type="caution">
    <text evidence="7">The sequence shown here is derived from an EMBL/GenBank/DDBJ whole genome shotgun (WGS) entry which is preliminary data.</text>
</comment>
<dbReference type="EMBL" id="JARKIF010000002">
    <property type="protein sequence ID" value="KAJ7646786.1"/>
    <property type="molecule type" value="Genomic_DNA"/>
</dbReference>
<keyword evidence="2" id="KW-0058">Aromatic hydrocarbons catabolism</keyword>
<accession>A0AAD7CEC6</accession>
<dbReference type="InterPro" id="IPR010497">
    <property type="entry name" value="Epoxide_hydro_N"/>
</dbReference>
<protein>
    <submittedName>
        <fullName evidence="7">Alpha/Beta hydrolase protein</fullName>
    </submittedName>
</protein>
<evidence type="ECO:0000256" key="2">
    <source>
        <dbReference type="ARBA" id="ARBA00022797"/>
    </source>
</evidence>
<evidence type="ECO:0000256" key="1">
    <source>
        <dbReference type="ARBA" id="ARBA00010088"/>
    </source>
</evidence>
<name>A0AAD7CEC6_9AGAR</name>
<organism evidence="7 8">
    <name type="scientific">Roridomyces roridus</name>
    <dbReference type="NCBI Taxonomy" id="1738132"/>
    <lineage>
        <taxon>Eukaryota</taxon>
        <taxon>Fungi</taxon>
        <taxon>Dikarya</taxon>
        <taxon>Basidiomycota</taxon>
        <taxon>Agaricomycotina</taxon>
        <taxon>Agaricomycetes</taxon>
        <taxon>Agaricomycetidae</taxon>
        <taxon>Agaricales</taxon>
        <taxon>Marasmiineae</taxon>
        <taxon>Mycenaceae</taxon>
        <taxon>Roridomyces</taxon>
    </lineage>
</organism>
<dbReference type="AlphaFoldDB" id="A0AAD7CEC6"/>
<dbReference type="SUPFAM" id="SSF53474">
    <property type="entry name" value="alpha/beta-Hydrolases"/>
    <property type="match status" value="1"/>
</dbReference>
<sequence length="409" mass="45648">MLSSLTLGLLLATACAATPGKFNLRPFKIDLSSEVARMKTLVNNTRLPSHDLYPEVGIANGIELGTLEELKNEWTTSFDWETQQAELNEFSHFTAEIEGLTVHFINQKSTDPDAIPLILVHGWPGSFQEFAPVIKPLTSLHSTDGKTVSYNVVVPSLPGFVFSSPSANASWTYKDTARVFNTLMTEVLGYETYTVHGTDWGAVVAYDLYANYNTTVRGGHFVFVPFVPLTPEQLAAENITLTPEEAIPESLYVMWSTTGDGYFHEQATRPKNLGFALYDSPVGQLSWIGSIWKNMSDPRAGTPPSLLSNTPILTSVSLYFLTSSFYSSIWIYEQNQNPLSTVYSKPPTDAPLFFSMFAYNQDYWPEEKVREVGNLISYEFHEFGGHFPAWDNPPALIEDIRAMGLFLRG</sequence>
<feature type="active site" description="Proton acceptor" evidence="4">
    <location>
        <position position="386"/>
    </location>
</feature>
<feature type="active site" description="Proton donor" evidence="4">
    <location>
        <position position="332"/>
    </location>
</feature>
<evidence type="ECO:0000256" key="3">
    <source>
        <dbReference type="ARBA" id="ARBA00022801"/>
    </source>
</evidence>
<dbReference type="PRINTS" id="PR00412">
    <property type="entry name" value="EPOXHYDRLASE"/>
</dbReference>
<evidence type="ECO:0000256" key="4">
    <source>
        <dbReference type="PIRSR" id="PIRSR001112-1"/>
    </source>
</evidence>
<evidence type="ECO:0000259" key="6">
    <source>
        <dbReference type="Pfam" id="PF06441"/>
    </source>
</evidence>
<feature type="active site" description="Nucleophile" evidence="4">
    <location>
        <position position="199"/>
    </location>
</feature>